<evidence type="ECO:0000259" key="4">
    <source>
        <dbReference type="PROSITE" id="PS50110"/>
    </source>
</evidence>
<evidence type="ECO:0000313" key="6">
    <source>
        <dbReference type="Proteomes" id="UP000439994"/>
    </source>
</evidence>
<feature type="modified residue" description="4-aspartylphosphate" evidence="2">
    <location>
        <position position="64"/>
    </location>
</feature>
<feature type="compositionally biased region" description="Basic and acidic residues" evidence="3">
    <location>
        <begin position="171"/>
        <end position="182"/>
    </location>
</feature>
<protein>
    <submittedName>
        <fullName evidence="5">Response regulator</fullName>
    </submittedName>
</protein>
<keyword evidence="1 2" id="KW-0597">Phosphoprotein</keyword>
<dbReference type="InterPro" id="IPR050595">
    <property type="entry name" value="Bact_response_regulator"/>
</dbReference>
<evidence type="ECO:0000313" key="5">
    <source>
        <dbReference type="EMBL" id="MUH71711.1"/>
    </source>
</evidence>
<dbReference type="InterPro" id="IPR001789">
    <property type="entry name" value="Sig_transdc_resp-reg_receiver"/>
</dbReference>
<keyword evidence="6" id="KW-1185">Reference proteome</keyword>
<gene>
    <name evidence="5" type="ORF">GNP35_03935</name>
</gene>
<dbReference type="GO" id="GO:0000160">
    <property type="term" value="P:phosphorelay signal transduction system"/>
    <property type="evidence" value="ECO:0007669"/>
    <property type="project" value="InterPro"/>
</dbReference>
<dbReference type="PANTHER" id="PTHR44591:SF3">
    <property type="entry name" value="RESPONSE REGULATORY DOMAIN-CONTAINING PROTEIN"/>
    <property type="match status" value="1"/>
</dbReference>
<sequence length="317" mass="36273">MVVVGNVQKVRTVHILLVDDVNLMCQFLNETLRVIPGVECHTASRVSTADTLLQRYDMELAIIDLNLPDGSGLEIVKQIRKGECKGSHDIPVLIFSGNTYKEAVKECLMFQVSDIMAKPIVALELRKRVQNHLNKKANINTAEHFQELDKKLREANPPKEVKVKSSVVKNEPSEQTKARKQLESADSEAVNQFIKWPSDATTGFHQIDRRLKDLCFQLNHFHFYRTDKETYPTAKEDIKQIRMCLDDLNYAIKPIKASNPDLAIWKPFSERIKMISELPFDKYSTPKLALQGKGQFSKSLRTAWMGILTKPIIQRKK</sequence>
<dbReference type="SMART" id="SM00448">
    <property type="entry name" value="REC"/>
    <property type="match status" value="1"/>
</dbReference>
<dbReference type="OrthoDB" id="5768548at2"/>
<dbReference type="Proteomes" id="UP000439994">
    <property type="component" value="Unassembled WGS sequence"/>
</dbReference>
<dbReference type="AlphaFoldDB" id="A0A6N8FBF8"/>
<dbReference type="PANTHER" id="PTHR44591">
    <property type="entry name" value="STRESS RESPONSE REGULATOR PROTEIN 1"/>
    <property type="match status" value="1"/>
</dbReference>
<dbReference type="Pfam" id="PF00072">
    <property type="entry name" value="Response_reg"/>
    <property type="match status" value="1"/>
</dbReference>
<dbReference type="CDD" id="cd00156">
    <property type="entry name" value="REC"/>
    <property type="match status" value="1"/>
</dbReference>
<dbReference type="EMBL" id="WOCD01000002">
    <property type="protein sequence ID" value="MUH71711.1"/>
    <property type="molecule type" value="Genomic_DNA"/>
</dbReference>
<comment type="caution">
    <text evidence="5">The sequence shown here is derived from an EMBL/GenBank/DDBJ whole genome shotgun (WGS) entry which is preliminary data.</text>
</comment>
<dbReference type="RefSeq" id="WP_155694729.1">
    <property type="nucleotide sequence ID" value="NZ_WOCD01000002.1"/>
</dbReference>
<accession>A0A6N8FBF8</accession>
<evidence type="ECO:0000256" key="2">
    <source>
        <dbReference type="PROSITE-ProRule" id="PRU00169"/>
    </source>
</evidence>
<name>A0A6N8FBF8_9GAMM</name>
<evidence type="ECO:0000256" key="1">
    <source>
        <dbReference type="ARBA" id="ARBA00022553"/>
    </source>
</evidence>
<reference evidence="5 6" key="1">
    <citation type="submission" date="2019-11" db="EMBL/GenBank/DDBJ databases">
        <title>P. haliotis isolates from Z. marina roots.</title>
        <authorList>
            <person name="Cohen M."/>
            <person name="Jospin G."/>
            <person name="Eisen J.A."/>
            <person name="Coil D.A."/>
        </authorList>
    </citation>
    <scope>NUCLEOTIDE SEQUENCE [LARGE SCALE GENOMIC DNA]</scope>
    <source>
        <strain evidence="5 6">UCD-MCMsp1aY</strain>
    </source>
</reference>
<feature type="region of interest" description="Disordered" evidence="3">
    <location>
        <begin position="159"/>
        <end position="182"/>
    </location>
</feature>
<dbReference type="SUPFAM" id="SSF52172">
    <property type="entry name" value="CheY-like"/>
    <property type="match status" value="1"/>
</dbReference>
<organism evidence="5 6">
    <name type="scientific">Psychrosphaera haliotis</name>
    <dbReference type="NCBI Taxonomy" id="555083"/>
    <lineage>
        <taxon>Bacteria</taxon>
        <taxon>Pseudomonadati</taxon>
        <taxon>Pseudomonadota</taxon>
        <taxon>Gammaproteobacteria</taxon>
        <taxon>Alteromonadales</taxon>
        <taxon>Pseudoalteromonadaceae</taxon>
        <taxon>Psychrosphaera</taxon>
    </lineage>
</organism>
<feature type="domain" description="Response regulatory" evidence="4">
    <location>
        <begin position="14"/>
        <end position="133"/>
    </location>
</feature>
<dbReference type="PROSITE" id="PS50110">
    <property type="entry name" value="RESPONSE_REGULATORY"/>
    <property type="match status" value="1"/>
</dbReference>
<dbReference type="InterPro" id="IPR011006">
    <property type="entry name" value="CheY-like_superfamily"/>
</dbReference>
<evidence type="ECO:0000256" key="3">
    <source>
        <dbReference type="SAM" id="MobiDB-lite"/>
    </source>
</evidence>
<proteinExistence type="predicted"/>
<dbReference type="Gene3D" id="3.40.50.2300">
    <property type="match status" value="1"/>
</dbReference>